<feature type="domain" description="BTB" evidence="1">
    <location>
        <begin position="23"/>
        <end position="83"/>
    </location>
</feature>
<protein>
    <recommendedName>
        <fullName evidence="1">BTB domain-containing protein</fullName>
    </recommendedName>
</protein>
<dbReference type="Proteomes" id="UP000499080">
    <property type="component" value="Unassembled WGS sequence"/>
</dbReference>
<proteinExistence type="predicted"/>
<reference evidence="2 6" key="1">
    <citation type="journal article" date="2019" name="Sci. Rep.">
        <title>Orb-weaving spider Araneus ventricosus genome elucidates the spidroin gene catalogue.</title>
        <authorList>
            <person name="Kono N."/>
            <person name="Nakamura H."/>
            <person name="Ohtoshi R."/>
            <person name="Moran D.A.P."/>
            <person name="Shinohara A."/>
            <person name="Yoshida Y."/>
            <person name="Fujiwara M."/>
            <person name="Mori M."/>
            <person name="Tomita M."/>
            <person name="Arakawa K."/>
        </authorList>
    </citation>
    <scope>NUCLEOTIDE SEQUENCE [LARGE SCALE GENOMIC DNA]</scope>
</reference>
<sequence>MCELRNFYGNAAGTRLFFNERDSDVSIRVEWEGQKWQFPGHKLVLCIMSDVFRTMLETDMIEKNSNTITIKDCSPFAVKQFLK</sequence>
<dbReference type="PANTHER" id="PTHR24413">
    <property type="entry name" value="SPECKLE-TYPE POZ PROTEIN"/>
    <property type="match status" value="1"/>
</dbReference>
<organism evidence="2 6">
    <name type="scientific">Araneus ventricosus</name>
    <name type="common">Orbweaver spider</name>
    <name type="synonym">Epeira ventricosa</name>
    <dbReference type="NCBI Taxonomy" id="182803"/>
    <lineage>
        <taxon>Eukaryota</taxon>
        <taxon>Metazoa</taxon>
        <taxon>Ecdysozoa</taxon>
        <taxon>Arthropoda</taxon>
        <taxon>Chelicerata</taxon>
        <taxon>Arachnida</taxon>
        <taxon>Araneae</taxon>
        <taxon>Araneomorphae</taxon>
        <taxon>Entelegynae</taxon>
        <taxon>Araneoidea</taxon>
        <taxon>Araneidae</taxon>
        <taxon>Araneus</taxon>
    </lineage>
</organism>
<dbReference type="PROSITE" id="PS50097">
    <property type="entry name" value="BTB"/>
    <property type="match status" value="1"/>
</dbReference>
<dbReference type="Gene3D" id="3.30.710.10">
    <property type="entry name" value="Potassium Channel Kv1.1, Chain A"/>
    <property type="match status" value="1"/>
</dbReference>
<gene>
    <name evidence="3" type="ORF">AVEN_151553_1</name>
    <name evidence="4" type="ORF">AVEN_170041_1</name>
    <name evidence="5" type="ORF">AVEN_203301_1</name>
    <name evidence="2" type="ORF">AVEN_29889_1</name>
</gene>
<dbReference type="AlphaFoldDB" id="A0A4Y2FZD3"/>
<evidence type="ECO:0000313" key="6">
    <source>
        <dbReference type="Proteomes" id="UP000499080"/>
    </source>
</evidence>
<evidence type="ECO:0000313" key="3">
    <source>
        <dbReference type="EMBL" id="GBN07669.1"/>
    </source>
</evidence>
<dbReference type="Pfam" id="PF00651">
    <property type="entry name" value="BTB"/>
    <property type="match status" value="1"/>
</dbReference>
<dbReference type="EMBL" id="BGPR01274562">
    <property type="protein sequence ID" value="GBN07716.1"/>
    <property type="molecule type" value="Genomic_DNA"/>
</dbReference>
<dbReference type="InterPro" id="IPR000210">
    <property type="entry name" value="BTB/POZ_dom"/>
</dbReference>
<evidence type="ECO:0000313" key="5">
    <source>
        <dbReference type="EMBL" id="GBN07716.1"/>
    </source>
</evidence>
<keyword evidence="6" id="KW-1185">Reference proteome</keyword>
<evidence type="ECO:0000313" key="2">
    <source>
        <dbReference type="EMBL" id="GBM45795.1"/>
    </source>
</evidence>
<name>A0A4Y2FZD3_ARAVE</name>
<dbReference type="CDD" id="cd18186">
    <property type="entry name" value="BTB_POZ_ZBTB_KLHL-like"/>
    <property type="match status" value="1"/>
</dbReference>
<evidence type="ECO:0000313" key="4">
    <source>
        <dbReference type="EMBL" id="GBN07694.1"/>
    </source>
</evidence>
<dbReference type="EMBL" id="BGPR01274554">
    <property type="protein sequence ID" value="GBN07694.1"/>
    <property type="molecule type" value="Genomic_DNA"/>
</dbReference>
<dbReference type="OrthoDB" id="7786319at2759"/>
<dbReference type="EMBL" id="BGPR01274545">
    <property type="protein sequence ID" value="GBN07669.1"/>
    <property type="molecule type" value="Genomic_DNA"/>
</dbReference>
<dbReference type="EMBL" id="BGPR01252259">
    <property type="protein sequence ID" value="GBM45795.1"/>
    <property type="molecule type" value="Genomic_DNA"/>
</dbReference>
<comment type="caution">
    <text evidence="2">The sequence shown here is derived from an EMBL/GenBank/DDBJ whole genome shotgun (WGS) entry which is preliminary data.</text>
</comment>
<dbReference type="SUPFAM" id="SSF54695">
    <property type="entry name" value="POZ domain"/>
    <property type="match status" value="1"/>
</dbReference>
<evidence type="ECO:0000259" key="1">
    <source>
        <dbReference type="PROSITE" id="PS50097"/>
    </source>
</evidence>
<dbReference type="InterPro" id="IPR011333">
    <property type="entry name" value="SKP1/BTB/POZ_sf"/>
</dbReference>
<accession>A0A4Y2FZD3</accession>